<sequence length="239" mass="26786">MEEHGNEATMEDIDAEMKLLAEEHQKKIKAGTYKKKSVKAPRKKEIGISIKENTQQSIQYTRRPVIANTDKGKGILVEEGQLPKKNYSTSDVAQVESRINKSTSDVAHVDVSTKVVTTSDKAQVVQTQPAPQLKGFLRPVLSETLTLEPVNFSQTRTVLGKEYYDKSGLGSHREKRINNRPLDQKSLAEAGIGVSQESLDKLESVQMVYHRGLKKEVLLYFMSDGRVYRVGEADVQLKL</sequence>
<protein>
    <submittedName>
        <fullName evidence="1">Uncharacterized protein</fullName>
    </submittedName>
</protein>
<reference evidence="1" key="2">
    <citation type="submission" date="2023-05" db="EMBL/GenBank/DDBJ databases">
        <authorList>
            <person name="Schelkunov M.I."/>
        </authorList>
    </citation>
    <scope>NUCLEOTIDE SEQUENCE</scope>
    <source>
        <strain evidence="1">Hsosn_3</strain>
        <tissue evidence="1">Leaf</tissue>
    </source>
</reference>
<evidence type="ECO:0000313" key="1">
    <source>
        <dbReference type="EMBL" id="KAK1378819.1"/>
    </source>
</evidence>
<gene>
    <name evidence="1" type="ORF">POM88_025563</name>
</gene>
<keyword evidence="2" id="KW-1185">Reference proteome</keyword>
<evidence type="ECO:0000313" key="2">
    <source>
        <dbReference type="Proteomes" id="UP001237642"/>
    </source>
</evidence>
<comment type="caution">
    <text evidence="1">The sequence shown here is derived from an EMBL/GenBank/DDBJ whole genome shotgun (WGS) entry which is preliminary data.</text>
</comment>
<dbReference type="Proteomes" id="UP001237642">
    <property type="component" value="Unassembled WGS sequence"/>
</dbReference>
<name>A0AAD8I465_9APIA</name>
<accession>A0AAD8I465</accession>
<organism evidence="1 2">
    <name type="scientific">Heracleum sosnowskyi</name>
    <dbReference type="NCBI Taxonomy" id="360622"/>
    <lineage>
        <taxon>Eukaryota</taxon>
        <taxon>Viridiplantae</taxon>
        <taxon>Streptophyta</taxon>
        <taxon>Embryophyta</taxon>
        <taxon>Tracheophyta</taxon>
        <taxon>Spermatophyta</taxon>
        <taxon>Magnoliopsida</taxon>
        <taxon>eudicotyledons</taxon>
        <taxon>Gunneridae</taxon>
        <taxon>Pentapetalae</taxon>
        <taxon>asterids</taxon>
        <taxon>campanulids</taxon>
        <taxon>Apiales</taxon>
        <taxon>Apiaceae</taxon>
        <taxon>Apioideae</taxon>
        <taxon>apioid superclade</taxon>
        <taxon>Tordylieae</taxon>
        <taxon>Tordyliinae</taxon>
        <taxon>Heracleum</taxon>
    </lineage>
</organism>
<dbReference type="AlphaFoldDB" id="A0AAD8I465"/>
<proteinExistence type="predicted"/>
<dbReference type="EMBL" id="JAUIZM010000006">
    <property type="protein sequence ID" value="KAK1378819.1"/>
    <property type="molecule type" value="Genomic_DNA"/>
</dbReference>
<reference evidence="1" key="1">
    <citation type="submission" date="2023-02" db="EMBL/GenBank/DDBJ databases">
        <title>Genome of toxic invasive species Heracleum sosnowskyi carries increased number of genes despite the absence of recent whole-genome duplications.</title>
        <authorList>
            <person name="Schelkunov M."/>
            <person name="Shtratnikova V."/>
            <person name="Makarenko M."/>
            <person name="Klepikova A."/>
            <person name="Omelchenko D."/>
            <person name="Novikova G."/>
            <person name="Obukhova E."/>
            <person name="Bogdanov V."/>
            <person name="Penin A."/>
            <person name="Logacheva M."/>
        </authorList>
    </citation>
    <scope>NUCLEOTIDE SEQUENCE</scope>
    <source>
        <strain evidence="1">Hsosn_3</strain>
        <tissue evidence="1">Leaf</tissue>
    </source>
</reference>